<protein>
    <recommendedName>
        <fullName evidence="4">VRR-NUC domain-containing protein</fullName>
    </recommendedName>
</protein>
<sequence length="293" mass="32998">MPVAPIARTLAHVIDRAYRAYRANQAYENAKTAAELAQLAVEINERRNQIKKMLRATIEAMTREIDVKSSTFAAGDRGGNSTVSRRGKENLNFKEYIERKVPFRPAISQVCTVALQLPIKVPRRISKKIAGDKIETTIEVALKQFTASLFFEAVDEALQWRSSLKAEPNYNGTSKKALLGIPATRPKRFGSDIQPFWPRPGGLLAPDLVVVEYRQEPFESENVFAAVEIKFPGDWVKQKQIDQYAELMEPRTGVNREKIGREKVALLRVPEDCTGSETDNKQPPTSKGTKNRR</sequence>
<organism evidence="2 3">
    <name type="scientific">Pseudomonas veronii 1YdBTEX2</name>
    <dbReference type="NCBI Taxonomy" id="1295141"/>
    <lineage>
        <taxon>Bacteria</taxon>
        <taxon>Pseudomonadati</taxon>
        <taxon>Pseudomonadota</taxon>
        <taxon>Gammaproteobacteria</taxon>
        <taxon>Pseudomonadales</taxon>
        <taxon>Pseudomonadaceae</taxon>
        <taxon>Pseudomonas</taxon>
    </lineage>
</organism>
<dbReference type="AlphaFoldDB" id="A0A1D3K071"/>
<evidence type="ECO:0000256" key="1">
    <source>
        <dbReference type="SAM" id="MobiDB-lite"/>
    </source>
</evidence>
<dbReference type="RefSeq" id="WP_017847967.1">
    <property type="nucleotide sequence ID" value="NZ_AOUH01000025.1"/>
</dbReference>
<accession>A0A1D3K071</accession>
<feature type="compositionally biased region" description="Polar residues" evidence="1">
    <location>
        <begin position="275"/>
        <end position="293"/>
    </location>
</feature>
<evidence type="ECO:0000313" key="3">
    <source>
        <dbReference type="Proteomes" id="UP000245431"/>
    </source>
</evidence>
<reference evidence="3" key="1">
    <citation type="submission" date="2016-07" db="EMBL/GenBank/DDBJ databases">
        <authorList>
            <person name="Florea S."/>
            <person name="Webb J.S."/>
            <person name="Jaromczyk J."/>
            <person name="Schardl C.L."/>
        </authorList>
    </citation>
    <scope>NUCLEOTIDE SEQUENCE [LARGE SCALE GENOMIC DNA]</scope>
    <source>
        <strain evidence="3">1YdBTEX2</strain>
    </source>
</reference>
<evidence type="ECO:0008006" key="4">
    <source>
        <dbReference type="Google" id="ProtNLM"/>
    </source>
</evidence>
<feature type="region of interest" description="Disordered" evidence="1">
    <location>
        <begin position="269"/>
        <end position="293"/>
    </location>
</feature>
<dbReference type="EMBL" id="LT599583">
    <property type="protein sequence ID" value="SBW81655.1"/>
    <property type="molecule type" value="Genomic_DNA"/>
</dbReference>
<proteinExistence type="predicted"/>
<gene>
    <name evidence="2" type="ORF">PVE_R1G3773</name>
</gene>
<dbReference type="Proteomes" id="UP000245431">
    <property type="component" value="Chromosome PVE_r1"/>
</dbReference>
<name>A0A1D3K071_PSEVE</name>
<evidence type="ECO:0000313" key="2">
    <source>
        <dbReference type="EMBL" id="SBW81655.1"/>
    </source>
</evidence>